<comment type="caution">
    <text evidence="2">The sequence shown here is derived from an EMBL/GenBank/DDBJ whole genome shotgun (WGS) entry which is preliminary data.</text>
</comment>
<dbReference type="Pfam" id="PF13676">
    <property type="entry name" value="TIR_2"/>
    <property type="match status" value="1"/>
</dbReference>
<dbReference type="Proteomes" id="UP000637383">
    <property type="component" value="Unassembled WGS sequence"/>
</dbReference>
<protein>
    <submittedName>
        <fullName evidence="2">Toll/interleukin-1 receptor domain-containing protein</fullName>
    </submittedName>
</protein>
<accession>A0ABR8K5I8</accession>
<organism evidence="2 3">
    <name type="scientific">Nostoc paludosum FACHB-159</name>
    <dbReference type="NCBI Taxonomy" id="2692908"/>
    <lineage>
        <taxon>Bacteria</taxon>
        <taxon>Bacillati</taxon>
        <taxon>Cyanobacteriota</taxon>
        <taxon>Cyanophyceae</taxon>
        <taxon>Nostocales</taxon>
        <taxon>Nostocaceae</taxon>
        <taxon>Nostoc</taxon>
    </lineage>
</organism>
<dbReference type="InterPro" id="IPR000157">
    <property type="entry name" value="TIR_dom"/>
</dbReference>
<dbReference type="SUPFAM" id="SSF52200">
    <property type="entry name" value="Toll/Interleukin receptor TIR domain"/>
    <property type="match status" value="1"/>
</dbReference>
<dbReference type="SMART" id="SM00255">
    <property type="entry name" value="TIR"/>
    <property type="match status" value="1"/>
</dbReference>
<dbReference type="Gene3D" id="3.40.50.10140">
    <property type="entry name" value="Toll/interleukin-1 receptor homology (TIR) domain"/>
    <property type="match status" value="1"/>
</dbReference>
<evidence type="ECO:0000313" key="3">
    <source>
        <dbReference type="Proteomes" id="UP000637383"/>
    </source>
</evidence>
<reference evidence="2 3" key="1">
    <citation type="journal article" date="2020" name="ISME J.">
        <title>Comparative genomics reveals insights into cyanobacterial evolution and habitat adaptation.</title>
        <authorList>
            <person name="Chen M.Y."/>
            <person name="Teng W.K."/>
            <person name="Zhao L."/>
            <person name="Hu C.X."/>
            <person name="Zhou Y.K."/>
            <person name="Han B.P."/>
            <person name="Song L.R."/>
            <person name="Shu W.S."/>
        </authorList>
    </citation>
    <scope>NUCLEOTIDE SEQUENCE [LARGE SCALE GENOMIC DNA]</scope>
    <source>
        <strain evidence="2 3">FACHB-159</strain>
    </source>
</reference>
<gene>
    <name evidence="2" type="ORF">H6H03_08950</name>
</gene>
<evidence type="ECO:0000313" key="2">
    <source>
        <dbReference type="EMBL" id="MBD2734041.1"/>
    </source>
</evidence>
<dbReference type="InterPro" id="IPR035897">
    <property type="entry name" value="Toll_tir_struct_dom_sf"/>
</dbReference>
<keyword evidence="3" id="KW-1185">Reference proteome</keyword>
<evidence type="ECO:0000259" key="1">
    <source>
        <dbReference type="PROSITE" id="PS50104"/>
    </source>
</evidence>
<feature type="domain" description="TIR" evidence="1">
    <location>
        <begin position="69"/>
        <end position="215"/>
    </location>
</feature>
<dbReference type="PROSITE" id="PS50104">
    <property type="entry name" value="TIR"/>
    <property type="match status" value="1"/>
</dbReference>
<keyword evidence="2" id="KW-0675">Receptor</keyword>
<dbReference type="EMBL" id="JACJTU010000006">
    <property type="protein sequence ID" value="MBD2734041.1"/>
    <property type="molecule type" value="Genomic_DNA"/>
</dbReference>
<name>A0ABR8K5I8_9NOSO</name>
<proteinExistence type="predicted"/>
<sequence>MEEEINNIYLIEEKLECKIKKQIPVLDAIYDWNSQLISKYSIVDNTGIWSSMIKSANFDLEGKCGLKKLTIETFISYYREDEGLRKELDGHLSNLKRQGKIVVWHEEVIEPGVERKVEIKKRLESADLILLLISPGFMASEYCYEEQMQQAMELYEAGTAQVIPIILKPVHWEGTPFSKLQVLPKNRKPITTWNVRDEAFLDVVEGIHRLVESLR</sequence>